<dbReference type="NCBIfam" id="TIGR03706">
    <property type="entry name" value="exo_poly_only"/>
    <property type="match status" value="1"/>
</dbReference>
<evidence type="ECO:0000256" key="1">
    <source>
        <dbReference type="ARBA" id="ARBA00007125"/>
    </source>
</evidence>
<dbReference type="PANTHER" id="PTHR30005:SF0">
    <property type="entry name" value="RETROGRADE REGULATION PROTEIN 2"/>
    <property type="match status" value="1"/>
</dbReference>
<dbReference type="AlphaFoldDB" id="A0A1M6FJP4"/>
<dbReference type="GO" id="GO:0006793">
    <property type="term" value="P:phosphorus metabolic process"/>
    <property type="evidence" value="ECO:0007669"/>
    <property type="project" value="InterPro"/>
</dbReference>
<organism evidence="8 9">
    <name type="scientific">Geosporobacter subterraneus DSM 17957</name>
    <dbReference type="NCBI Taxonomy" id="1121919"/>
    <lineage>
        <taxon>Bacteria</taxon>
        <taxon>Bacillati</taxon>
        <taxon>Bacillota</taxon>
        <taxon>Clostridia</taxon>
        <taxon>Peptostreptococcales</taxon>
        <taxon>Thermotaleaceae</taxon>
        <taxon>Geosporobacter</taxon>
    </lineage>
</organism>
<dbReference type="PANTHER" id="PTHR30005">
    <property type="entry name" value="EXOPOLYPHOSPHATASE"/>
    <property type="match status" value="1"/>
</dbReference>
<proteinExistence type="inferred from homology"/>
<gene>
    <name evidence="8" type="ORF">SAMN02745975_01031</name>
</gene>
<dbReference type="SUPFAM" id="SSF109604">
    <property type="entry name" value="HD-domain/PDEase-like"/>
    <property type="match status" value="1"/>
</dbReference>
<dbReference type="OrthoDB" id="9807195at2"/>
<evidence type="ECO:0000256" key="2">
    <source>
        <dbReference type="ARBA" id="ARBA00012451"/>
    </source>
</evidence>
<keyword evidence="9" id="KW-1185">Reference proteome</keyword>
<dbReference type="InterPro" id="IPR003695">
    <property type="entry name" value="Ppx_GppA_N"/>
</dbReference>
<dbReference type="Gene3D" id="3.30.420.40">
    <property type="match status" value="1"/>
</dbReference>
<accession>A0A1M6FJP4</accession>
<dbReference type="InterPro" id="IPR043129">
    <property type="entry name" value="ATPase_NBD"/>
</dbReference>
<evidence type="ECO:0000256" key="5">
    <source>
        <dbReference type="ARBA" id="ARBA00047607"/>
    </source>
</evidence>
<dbReference type="Proteomes" id="UP000184536">
    <property type="component" value="Unassembled WGS sequence"/>
</dbReference>
<dbReference type="Pfam" id="PF02541">
    <property type="entry name" value="Ppx-GppA"/>
    <property type="match status" value="1"/>
</dbReference>
<keyword evidence="4" id="KW-0378">Hydrolase</keyword>
<dbReference type="GO" id="GO:0004309">
    <property type="term" value="F:exopolyphosphatase activity"/>
    <property type="evidence" value="ECO:0007669"/>
    <property type="project" value="UniProtKB-EC"/>
</dbReference>
<name>A0A1M6FJP4_9FIRM</name>
<reference evidence="9" key="1">
    <citation type="submission" date="2016-11" db="EMBL/GenBank/DDBJ databases">
        <authorList>
            <person name="Varghese N."/>
            <person name="Submissions S."/>
        </authorList>
    </citation>
    <scope>NUCLEOTIDE SEQUENCE [LARGE SCALE GENOMIC DNA]</scope>
    <source>
        <strain evidence="9">DSM 17957</strain>
    </source>
</reference>
<feature type="domain" description="Ppx/GppA phosphatase C-terminal" evidence="7">
    <location>
        <begin position="320"/>
        <end position="476"/>
    </location>
</feature>
<dbReference type="Pfam" id="PF21447">
    <property type="entry name" value="Ppx-GppA_III"/>
    <property type="match status" value="1"/>
</dbReference>
<dbReference type="CDD" id="cd24052">
    <property type="entry name" value="ASKHA_NBD_HpPPX-GppA-like"/>
    <property type="match status" value="1"/>
</dbReference>
<dbReference type="STRING" id="1121919.SAMN02745975_01031"/>
<dbReference type="EMBL" id="FQZV01000011">
    <property type="protein sequence ID" value="SHI97863.1"/>
    <property type="molecule type" value="Genomic_DNA"/>
</dbReference>
<feature type="domain" description="Ppx/GppA phosphatase N-terminal" evidence="6">
    <location>
        <begin position="25"/>
        <end position="302"/>
    </location>
</feature>
<dbReference type="EC" id="3.6.1.11" evidence="2"/>
<evidence type="ECO:0000259" key="7">
    <source>
        <dbReference type="Pfam" id="PF21447"/>
    </source>
</evidence>
<comment type="catalytic activity">
    <reaction evidence="5">
        <text>[phosphate](n) + H2O = [phosphate](n-1) + phosphate + H(+)</text>
        <dbReference type="Rhea" id="RHEA:21528"/>
        <dbReference type="Rhea" id="RHEA-COMP:9859"/>
        <dbReference type="Rhea" id="RHEA-COMP:14279"/>
        <dbReference type="ChEBI" id="CHEBI:15377"/>
        <dbReference type="ChEBI" id="CHEBI:15378"/>
        <dbReference type="ChEBI" id="CHEBI:16838"/>
        <dbReference type="ChEBI" id="CHEBI:43474"/>
        <dbReference type="EC" id="3.6.1.11"/>
    </reaction>
</comment>
<evidence type="ECO:0000256" key="3">
    <source>
        <dbReference type="ARBA" id="ARBA00020416"/>
    </source>
</evidence>
<evidence type="ECO:0000313" key="8">
    <source>
        <dbReference type="EMBL" id="SHI97863.1"/>
    </source>
</evidence>
<dbReference type="InterPro" id="IPR030673">
    <property type="entry name" value="PyroPPase_GppA_Ppx"/>
</dbReference>
<evidence type="ECO:0000313" key="9">
    <source>
        <dbReference type="Proteomes" id="UP000184536"/>
    </source>
</evidence>
<dbReference type="SUPFAM" id="SSF53067">
    <property type="entry name" value="Actin-like ATPase domain"/>
    <property type="match status" value="2"/>
</dbReference>
<dbReference type="Gene3D" id="1.10.3210.10">
    <property type="entry name" value="Hypothetical protein af1432"/>
    <property type="match status" value="1"/>
</dbReference>
<comment type="similarity">
    <text evidence="1">Belongs to the GppA/Ppx family.</text>
</comment>
<evidence type="ECO:0000256" key="4">
    <source>
        <dbReference type="ARBA" id="ARBA00022801"/>
    </source>
</evidence>
<dbReference type="InterPro" id="IPR022371">
    <property type="entry name" value="Exopolyphosphatase"/>
</dbReference>
<protein>
    <recommendedName>
        <fullName evidence="3">Exopolyphosphatase</fullName>
        <ecNumber evidence="2">3.6.1.11</ecNumber>
    </recommendedName>
</protein>
<dbReference type="InterPro" id="IPR050273">
    <property type="entry name" value="GppA/Ppx_hydrolase"/>
</dbReference>
<dbReference type="RefSeq" id="WP_110940288.1">
    <property type="nucleotide sequence ID" value="NZ_FQZV01000011.1"/>
</dbReference>
<dbReference type="PIRSF" id="PIRSF001267">
    <property type="entry name" value="Pyrophosphatase_GppA_Ppx"/>
    <property type="match status" value="1"/>
</dbReference>
<sequence length="505" mass="57784">MRKKIAIIDLGSNSVRMIIMKIYEDGSYKMMDQAKEMVRLSEDMGDEMTLKPLAIKRTLFTLKLFKKLIEAHKADEVFAIATAAVRNAVNQQAFLDKIKLETGFDFRVISGEEEAYLDYMGVINSIKIGDCVIVDIGGASTELVWVENRRMKEAISLPFGAVTLTEKFLGKGNYTQEGIKKLIDYVTKQYKDIEWLSRVDGLPVVGLGGSIRTLAKIDKRKIGFPLESLHNYTMEYKEVLYAYDLVTKANIESRKDIPGVEKDRADIIAGGLVPVKALMDLLKADKIVISGNGLREGMFFKYYLETLGYEDEILEDVLSHSVENTLKNYDVNLEHCEHVTKLALSIFDQLQPLHGYGEEERKLLYVGAQLHDIGMYVDYYNHHKHGFYLALNSRLNGLRNRELVMCAFIVAMHRNEEFKVDWKNYNMLIDKNDYEIIKRLSVFVRIAEKLDRNESGSVEDISCYITPDSVQMMLKTSNTPELEIAAAMKSDRVFEKLFNKKLYIV</sequence>
<evidence type="ECO:0000259" key="6">
    <source>
        <dbReference type="Pfam" id="PF02541"/>
    </source>
</evidence>
<dbReference type="Gene3D" id="3.30.420.150">
    <property type="entry name" value="Exopolyphosphatase. Domain 2"/>
    <property type="match status" value="1"/>
</dbReference>
<dbReference type="InterPro" id="IPR048950">
    <property type="entry name" value="Ppx_GppA_C"/>
</dbReference>